<accession>A0AAD6VVC7</accession>
<protein>
    <submittedName>
        <fullName evidence="1">Uncharacterized protein</fullName>
    </submittedName>
</protein>
<dbReference type="Proteomes" id="UP001219525">
    <property type="component" value="Unassembled WGS sequence"/>
</dbReference>
<keyword evidence="2" id="KW-1185">Reference proteome</keyword>
<sequence length="100" mass="11113">MAVEQAVQPTQLYRTSFHNSGPMPAYRYIPPAQKDLLVTVKENTSHTFGLMVVVVELRGCGAGEKHLPAPPPSHLSRARILRHPITSVDIPEEQLKMTTK</sequence>
<evidence type="ECO:0000313" key="1">
    <source>
        <dbReference type="EMBL" id="KAJ7222143.1"/>
    </source>
</evidence>
<organism evidence="1 2">
    <name type="scientific">Mycena pura</name>
    <dbReference type="NCBI Taxonomy" id="153505"/>
    <lineage>
        <taxon>Eukaryota</taxon>
        <taxon>Fungi</taxon>
        <taxon>Dikarya</taxon>
        <taxon>Basidiomycota</taxon>
        <taxon>Agaricomycotina</taxon>
        <taxon>Agaricomycetes</taxon>
        <taxon>Agaricomycetidae</taxon>
        <taxon>Agaricales</taxon>
        <taxon>Marasmiineae</taxon>
        <taxon>Mycenaceae</taxon>
        <taxon>Mycena</taxon>
    </lineage>
</organism>
<comment type="caution">
    <text evidence="1">The sequence shown here is derived from an EMBL/GenBank/DDBJ whole genome shotgun (WGS) entry which is preliminary data.</text>
</comment>
<evidence type="ECO:0000313" key="2">
    <source>
        <dbReference type="Proteomes" id="UP001219525"/>
    </source>
</evidence>
<gene>
    <name evidence="1" type="ORF">GGX14DRAFT_387974</name>
</gene>
<dbReference type="EMBL" id="JARJCW010000007">
    <property type="protein sequence ID" value="KAJ7222143.1"/>
    <property type="molecule type" value="Genomic_DNA"/>
</dbReference>
<name>A0AAD6VVC7_9AGAR</name>
<proteinExistence type="predicted"/>
<reference evidence="1" key="1">
    <citation type="submission" date="2023-03" db="EMBL/GenBank/DDBJ databases">
        <title>Massive genome expansion in bonnet fungi (Mycena s.s.) driven by repeated elements and novel gene families across ecological guilds.</title>
        <authorList>
            <consortium name="Lawrence Berkeley National Laboratory"/>
            <person name="Harder C.B."/>
            <person name="Miyauchi S."/>
            <person name="Viragh M."/>
            <person name="Kuo A."/>
            <person name="Thoen E."/>
            <person name="Andreopoulos B."/>
            <person name="Lu D."/>
            <person name="Skrede I."/>
            <person name="Drula E."/>
            <person name="Henrissat B."/>
            <person name="Morin E."/>
            <person name="Kohler A."/>
            <person name="Barry K."/>
            <person name="LaButti K."/>
            <person name="Morin E."/>
            <person name="Salamov A."/>
            <person name="Lipzen A."/>
            <person name="Mereny Z."/>
            <person name="Hegedus B."/>
            <person name="Baldrian P."/>
            <person name="Stursova M."/>
            <person name="Weitz H."/>
            <person name="Taylor A."/>
            <person name="Grigoriev I.V."/>
            <person name="Nagy L.G."/>
            <person name="Martin F."/>
            <person name="Kauserud H."/>
        </authorList>
    </citation>
    <scope>NUCLEOTIDE SEQUENCE</scope>
    <source>
        <strain evidence="1">9144</strain>
    </source>
</reference>
<dbReference type="AlphaFoldDB" id="A0AAD6VVC7"/>